<evidence type="ECO:0000313" key="3">
    <source>
        <dbReference type="EMBL" id="RON65700.1"/>
    </source>
</evidence>
<dbReference type="Proteomes" id="UP000285757">
    <property type="component" value="Unassembled WGS sequence"/>
</dbReference>
<dbReference type="InterPro" id="IPR015943">
    <property type="entry name" value="WD40/YVTN_repeat-like_dom_sf"/>
</dbReference>
<keyword evidence="1" id="KW-0732">Signal</keyword>
<reference evidence="3 4" key="1">
    <citation type="submission" date="2016-10" db="EMBL/GenBank/DDBJ databases">
        <title>Comparative genome analysis of multiple Pseudomonas spp. focuses on biocontrol and plant growth promoting traits.</title>
        <authorList>
            <person name="Tao X.-Y."/>
            <person name="Taylor C.G."/>
        </authorList>
    </citation>
    <scope>NUCLEOTIDE SEQUENCE [LARGE SCALE GENOMIC DNA]</scope>
    <source>
        <strain evidence="3 4">24D3</strain>
    </source>
</reference>
<evidence type="ECO:0000259" key="2">
    <source>
        <dbReference type="Pfam" id="PF21783"/>
    </source>
</evidence>
<dbReference type="InterPro" id="IPR019405">
    <property type="entry name" value="Lactonase_7-beta_prop"/>
</dbReference>
<dbReference type="AlphaFoldDB" id="A0A423LBN1"/>
<dbReference type="RefSeq" id="WP_123533709.1">
    <property type="nucleotide sequence ID" value="NZ_MOBU01000014.1"/>
</dbReference>
<evidence type="ECO:0000256" key="1">
    <source>
        <dbReference type="ARBA" id="ARBA00022729"/>
    </source>
</evidence>
<dbReference type="SUPFAM" id="SSF50974">
    <property type="entry name" value="Nitrous oxide reductase, N-terminal domain"/>
    <property type="match status" value="2"/>
</dbReference>
<dbReference type="NCBIfam" id="TIGR02276">
    <property type="entry name" value="beta_rpt_yvtn"/>
    <property type="match status" value="4"/>
</dbReference>
<dbReference type="InterPro" id="IPR011045">
    <property type="entry name" value="N2O_reductase_N"/>
</dbReference>
<evidence type="ECO:0000313" key="4">
    <source>
        <dbReference type="Proteomes" id="UP000285757"/>
    </source>
</evidence>
<dbReference type="Gene3D" id="2.130.10.10">
    <property type="entry name" value="YVTN repeat-like/Quinoprotein amine dehydrogenase"/>
    <property type="match status" value="4"/>
</dbReference>
<gene>
    <name evidence="3" type="ORF">BK671_17370</name>
</gene>
<dbReference type="InterPro" id="IPR048433">
    <property type="entry name" value="YNCE-like_beta-prop"/>
</dbReference>
<sequence>MSNLSTDTPALKGFTAAKASHVPIEWPLDVAISTDNKKLYVCCMPNILAVIDTKSLMVTNRIELKNLPDRVICSPCGGRVYIGHSNADEVSVVDAGTEEVIGSVAVASQPAGMAVHPDGDFIYVCNEGGDCVSVISAVDQTVVHTIMVGEAPKNVAFSPDGTRAYVTNQKSGTVTIVDATSHEVRKTVAVSKRPNSVVFDPQGRYAYIDHEHGYEIVVIEVASETVDSFQVANISYQMIIDQAGTHLYTVDNTTGTVSTIDIVSRKQIKTLVTSTGMRGAVAGENGCLYVTDLDANVLRVLNPTRVVTKANIINVPFIAAPASHFKDIRLTLTADEKPVKGVIAVTLPLLFRYADGGCGTREFVTDDGGMLVIRGVKGSSAPGSYLMEAAHDGEITTAQLTITAQAGTGVIPVGEGPTLLLVSPDGRIVFTRDDRSETVSMVDVSNHRVITTFPNIHGHLAINRSGNRLYVANGTAHTIAVIDTQAQEVVRVVSLMVEPAGIAVSPDGCRLFVCAHGLKEILTIDVASMEIISTLAVAGEPHSLFLCPSGDRAYVALSNNLLVVIDIVLGKIIGSVDFDVAGGGFALSGDGQRFYMTMPNSLDGPVLLVIDARSLELIKTISVDSLPLGVAVSPDSRHVYVTSYVDHVVVVIDAEKLEKIKTINAGSAPFGITVSANGERLFVTDEQDNNLLILEA</sequence>
<proteinExistence type="predicted"/>
<dbReference type="PANTHER" id="PTHR47197">
    <property type="entry name" value="PROTEIN NIRF"/>
    <property type="match status" value="1"/>
</dbReference>
<feature type="domain" description="YNCE-like beta-propeller" evidence="2">
    <location>
        <begin position="436"/>
        <end position="545"/>
    </location>
</feature>
<organism evidence="3 4">
    <name type="scientific">Pseudomonas fluorescens</name>
    <dbReference type="NCBI Taxonomy" id="294"/>
    <lineage>
        <taxon>Bacteria</taxon>
        <taxon>Pseudomonadati</taxon>
        <taxon>Pseudomonadota</taxon>
        <taxon>Gammaproteobacteria</taxon>
        <taxon>Pseudomonadales</taxon>
        <taxon>Pseudomonadaceae</taxon>
        <taxon>Pseudomonas</taxon>
    </lineage>
</organism>
<dbReference type="EMBL" id="MOBU01000014">
    <property type="protein sequence ID" value="RON65700.1"/>
    <property type="molecule type" value="Genomic_DNA"/>
</dbReference>
<name>A0A423LBN1_PSEFL</name>
<comment type="caution">
    <text evidence="3">The sequence shown here is derived from an EMBL/GenBank/DDBJ whole genome shotgun (WGS) entry which is preliminary data.</text>
</comment>
<accession>A0A423LBN1</accession>
<dbReference type="InterPro" id="IPR051200">
    <property type="entry name" value="Host-pathogen_enzymatic-act"/>
</dbReference>
<dbReference type="PANTHER" id="PTHR47197:SF3">
    <property type="entry name" value="DIHYDRO-HEME D1 DEHYDROGENASE"/>
    <property type="match status" value="1"/>
</dbReference>
<dbReference type="Pfam" id="PF21783">
    <property type="entry name" value="YNCE"/>
    <property type="match status" value="1"/>
</dbReference>
<dbReference type="InterPro" id="IPR011964">
    <property type="entry name" value="YVTN_b-propeller_repeat"/>
</dbReference>
<dbReference type="Pfam" id="PF10282">
    <property type="entry name" value="Lactonase"/>
    <property type="match status" value="1"/>
</dbReference>
<protein>
    <recommendedName>
        <fullName evidence="2">YNCE-like beta-propeller domain-containing protein</fullName>
    </recommendedName>
</protein>